<evidence type="ECO:0000256" key="3">
    <source>
        <dbReference type="ARBA" id="ARBA00022771"/>
    </source>
</evidence>
<dbReference type="Pfam" id="PF08600">
    <property type="entry name" value="NuBaID_C"/>
    <property type="match status" value="1"/>
</dbReference>
<evidence type="ECO:0000256" key="2">
    <source>
        <dbReference type="ARBA" id="ARBA00022723"/>
    </source>
</evidence>
<gene>
    <name evidence="8" type="ORF">L486_00507</name>
</gene>
<name>A0A1B9IZB5_9TREE</name>
<dbReference type="PANTHER" id="PTHR15835">
    <property type="entry name" value="NUCLEAR-INTERACTING PARTNER OF ALK"/>
    <property type="match status" value="1"/>
</dbReference>
<keyword evidence="2" id="KW-0479">Metal-binding</keyword>
<evidence type="ECO:0000256" key="1">
    <source>
        <dbReference type="ARBA" id="ARBA00004123"/>
    </source>
</evidence>
<keyword evidence="9" id="KW-1185">Reference proteome</keyword>
<dbReference type="InterPro" id="IPR013909">
    <property type="entry name" value="NuBaID_C"/>
</dbReference>
<dbReference type="GO" id="GO:0008270">
    <property type="term" value="F:zinc ion binding"/>
    <property type="evidence" value="ECO:0007669"/>
    <property type="project" value="UniProtKB-KW"/>
</dbReference>
<organism evidence="8 9">
    <name type="scientific">Kwoniella mangroviensis CBS 10435</name>
    <dbReference type="NCBI Taxonomy" id="1331196"/>
    <lineage>
        <taxon>Eukaryota</taxon>
        <taxon>Fungi</taxon>
        <taxon>Dikarya</taxon>
        <taxon>Basidiomycota</taxon>
        <taxon>Agaricomycotina</taxon>
        <taxon>Tremellomycetes</taxon>
        <taxon>Tremellales</taxon>
        <taxon>Cryptococcaceae</taxon>
        <taxon>Kwoniella</taxon>
    </lineage>
</organism>
<keyword evidence="5" id="KW-0539">Nucleus</keyword>
<evidence type="ECO:0000259" key="6">
    <source>
        <dbReference type="Pfam" id="PF07967"/>
    </source>
</evidence>
<accession>A0A1B9IZB5</accession>
<keyword evidence="4" id="KW-0862">Zinc</keyword>
<proteinExistence type="predicted"/>
<dbReference type="OrthoDB" id="2592092at2759"/>
<dbReference type="GO" id="GO:0005634">
    <property type="term" value="C:nucleus"/>
    <property type="evidence" value="ECO:0007669"/>
    <property type="project" value="UniProtKB-SubCell"/>
</dbReference>
<evidence type="ECO:0008006" key="10">
    <source>
        <dbReference type="Google" id="ProtNLM"/>
    </source>
</evidence>
<sequence length="413" mass="47434">MPSPSSDTDPDLRDVFKLLYADDEWAFTSDTSDTEEDQGDIQAHPPLNSLIPDIEVDLIDTSLIKEENTDEITLVKERYTRKRFLEALDSLISFPSSPSKKSRIYTPPPITHLSPSIILCTQPIAQLPSPEEYLPYSPLGLLSRLRSYQIHRYSPLLPNHLSPSKASLHGWTNSARNTLHCGVCGNILNLDGMDDIRNERVREEVSKRLSRGFESGHKKDCAWRIRRSPDELYDQLRNILHPLISSNLFPLAQNIHSSIPTLSTIQVKSPLSSTQEECLIRSIRSHQSPSEQTDGDISRESILSSLFGWFPYYPNHLPSDHIKKEQDNTEIIHCRICQRRIGLWAFAAGEQGEKKVFDLVNEHQNWCPLNTQQNRKTWWEDCPLLKEKAPVESGITRDWVKLSDKLEKKPWRR</sequence>
<reference evidence="9" key="2">
    <citation type="submission" date="2013-12" db="EMBL/GenBank/DDBJ databases">
        <title>Evolution of pathogenesis and genome organization in the Tremellales.</title>
        <authorList>
            <person name="Cuomo C."/>
            <person name="Litvintseva A."/>
            <person name="Heitman J."/>
            <person name="Chen Y."/>
            <person name="Sun S."/>
            <person name="Springer D."/>
            <person name="Dromer F."/>
            <person name="Young S."/>
            <person name="Zeng Q."/>
            <person name="Chapman S."/>
            <person name="Gujja S."/>
            <person name="Saif S."/>
            <person name="Birren B."/>
        </authorList>
    </citation>
    <scope>NUCLEOTIDE SEQUENCE [LARGE SCALE GENOMIC DNA]</scope>
    <source>
        <strain evidence="9">CBS 10435</strain>
    </source>
</reference>
<dbReference type="InterPro" id="IPR012935">
    <property type="entry name" value="NuBaID_N"/>
</dbReference>
<dbReference type="EMBL" id="KI669459">
    <property type="protein sequence ID" value="OCF60863.1"/>
    <property type="molecule type" value="Genomic_DNA"/>
</dbReference>
<protein>
    <recommendedName>
        <fullName evidence="10">C3HC-type domain-containing protein</fullName>
    </recommendedName>
</protein>
<evidence type="ECO:0000313" key="8">
    <source>
        <dbReference type="EMBL" id="OCF60863.1"/>
    </source>
</evidence>
<feature type="domain" description="NuBaID C-terminal" evidence="7">
    <location>
        <begin position="305"/>
        <end position="377"/>
    </location>
</feature>
<dbReference type="Proteomes" id="UP000092583">
    <property type="component" value="Unassembled WGS sequence"/>
</dbReference>
<reference evidence="8 9" key="1">
    <citation type="submission" date="2013-07" db="EMBL/GenBank/DDBJ databases">
        <title>The Genome Sequence of Kwoniella mangroviensis CBS10435.</title>
        <authorList>
            <consortium name="The Broad Institute Genome Sequencing Platform"/>
            <person name="Cuomo C."/>
            <person name="Litvintseva A."/>
            <person name="Chen Y."/>
            <person name="Heitman J."/>
            <person name="Sun S."/>
            <person name="Springer D."/>
            <person name="Dromer F."/>
            <person name="Young S.K."/>
            <person name="Zeng Q."/>
            <person name="Gargeya S."/>
            <person name="Fitzgerald M."/>
            <person name="Abouelleil A."/>
            <person name="Alvarado L."/>
            <person name="Berlin A.M."/>
            <person name="Chapman S.B."/>
            <person name="Dewar J."/>
            <person name="Goldberg J."/>
            <person name="Griggs A."/>
            <person name="Gujja S."/>
            <person name="Hansen M."/>
            <person name="Howarth C."/>
            <person name="Imamovic A."/>
            <person name="Larimer J."/>
            <person name="McCowan C."/>
            <person name="Murphy C."/>
            <person name="Pearson M."/>
            <person name="Priest M."/>
            <person name="Roberts A."/>
            <person name="Saif S."/>
            <person name="Shea T."/>
            <person name="Sykes S."/>
            <person name="Wortman J."/>
            <person name="Nusbaum C."/>
            <person name="Birren B."/>
        </authorList>
    </citation>
    <scope>NUCLEOTIDE SEQUENCE [LARGE SCALE GENOMIC DNA]</scope>
    <source>
        <strain evidence="8 9">CBS 10435</strain>
    </source>
</reference>
<evidence type="ECO:0000313" key="9">
    <source>
        <dbReference type="Proteomes" id="UP000092583"/>
    </source>
</evidence>
<dbReference type="Pfam" id="PF07967">
    <property type="entry name" value="zf-C3HC"/>
    <property type="match status" value="1"/>
</dbReference>
<dbReference type="STRING" id="1331196.A0A1B9IZB5"/>
<comment type="subcellular location">
    <subcellularLocation>
        <location evidence="1">Nucleus</location>
    </subcellularLocation>
</comment>
<dbReference type="AlphaFoldDB" id="A0A1B9IZB5"/>
<evidence type="ECO:0000259" key="7">
    <source>
        <dbReference type="Pfam" id="PF08600"/>
    </source>
</evidence>
<keyword evidence="3" id="KW-0863">Zinc-finger</keyword>
<feature type="domain" description="C3HC-type" evidence="6">
    <location>
        <begin position="136"/>
        <end position="255"/>
    </location>
</feature>
<evidence type="ECO:0000256" key="4">
    <source>
        <dbReference type="ARBA" id="ARBA00022833"/>
    </source>
</evidence>
<evidence type="ECO:0000256" key="5">
    <source>
        <dbReference type="ARBA" id="ARBA00023242"/>
    </source>
</evidence>
<dbReference type="PANTHER" id="PTHR15835:SF6">
    <property type="entry name" value="ZINC FINGER C3HC-TYPE PROTEIN 1"/>
    <property type="match status" value="1"/>
</dbReference>